<proteinExistence type="inferred from homology"/>
<dbReference type="Proteomes" id="UP000192674">
    <property type="component" value="Unassembled WGS sequence"/>
</dbReference>
<dbReference type="InterPro" id="IPR011990">
    <property type="entry name" value="TPR-like_helical_dom_sf"/>
</dbReference>
<dbReference type="SUPFAM" id="SSF48452">
    <property type="entry name" value="TPR-like"/>
    <property type="match status" value="2"/>
</dbReference>
<dbReference type="Pfam" id="PF03704">
    <property type="entry name" value="BTAD"/>
    <property type="match status" value="1"/>
</dbReference>
<dbReference type="InterPro" id="IPR001867">
    <property type="entry name" value="OmpR/PhoB-type_DNA-bd"/>
</dbReference>
<dbReference type="InterPro" id="IPR058852">
    <property type="entry name" value="HTH_77"/>
</dbReference>
<dbReference type="InterPro" id="IPR027417">
    <property type="entry name" value="P-loop_NTPase"/>
</dbReference>
<dbReference type="InterPro" id="IPR019734">
    <property type="entry name" value="TPR_rpt"/>
</dbReference>
<evidence type="ECO:0000256" key="3">
    <source>
        <dbReference type="PROSITE-ProRule" id="PRU01091"/>
    </source>
</evidence>
<dbReference type="Pfam" id="PF25872">
    <property type="entry name" value="HTH_77"/>
    <property type="match status" value="1"/>
</dbReference>
<dbReference type="CDD" id="cd15831">
    <property type="entry name" value="BTAD"/>
    <property type="match status" value="1"/>
</dbReference>
<evidence type="ECO:0000259" key="4">
    <source>
        <dbReference type="PROSITE" id="PS51755"/>
    </source>
</evidence>
<dbReference type="SMART" id="SM01043">
    <property type="entry name" value="BTAD"/>
    <property type="match status" value="1"/>
</dbReference>
<feature type="DNA-binding region" description="OmpR/PhoB-type" evidence="3">
    <location>
        <begin position="1"/>
        <end position="90"/>
    </location>
</feature>
<dbReference type="GO" id="GO:0006355">
    <property type="term" value="P:regulation of DNA-templated transcription"/>
    <property type="evidence" value="ECO:0007669"/>
    <property type="project" value="InterPro"/>
</dbReference>
<comment type="similarity">
    <text evidence="1">Belongs to the AfsR/DnrI/RedD regulatory family.</text>
</comment>
<dbReference type="GO" id="GO:0003677">
    <property type="term" value="F:DNA binding"/>
    <property type="evidence" value="ECO:0007669"/>
    <property type="project" value="UniProtKB-UniRule"/>
</dbReference>
<organism evidence="5 6">
    <name type="scientific">Kibdelosporangium aridum</name>
    <dbReference type="NCBI Taxonomy" id="2030"/>
    <lineage>
        <taxon>Bacteria</taxon>
        <taxon>Bacillati</taxon>
        <taxon>Actinomycetota</taxon>
        <taxon>Actinomycetes</taxon>
        <taxon>Pseudonocardiales</taxon>
        <taxon>Pseudonocardiaceae</taxon>
        <taxon>Kibdelosporangium</taxon>
    </lineage>
</organism>
<dbReference type="PANTHER" id="PTHR47691:SF3">
    <property type="entry name" value="HTH-TYPE TRANSCRIPTIONAL REGULATOR RV0890C-RELATED"/>
    <property type="match status" value="1"/>
</dbReference>
<name>A0A1W2APB8_KIBAR</name>
<dbReference type="RefSeq" id="WP_084424849.1">
    <property type="nucleotide sequence ID" value="NZ_FWXV01000001.1"/>
</dbReference>
<dbReference type="Pfam" id="PF00486">
    <property type="entry name" value="Trans_reg_C"/>
    <property type="match status" value="1"/>
</dbReference>
<dbReference type="Pfam" id="PF13401">
    <property type="entry name" value="AAA_22"/>
    <property type="match status" value="1"/>
</dbReference>
<dbReference type="PRINTS" id="PR00364">
    <property type="entry name" value="DISEASERSIST"/>
</dbReference>
<dbReference type="GO" id="GO:0016887">
    <property type="term" value="F:ATP hydrolysis activity"/>
    <property type="evidence" value="ECO:0007669"/>
    <property type="project" value="InterPro"/>
</dbReference>
<evidence type="ECO:0000256" key="1">
    <source>
        <dbReference type="ARBA" id="ARBA00005820"/>
    </source>
</evidence>
<dbReference type="OrthoDB" id="9812579at2"/>
<sequence length="1011" mass="108742">MRFGILGSVEILSAQGEPLPLGGPRQRALLALLLLDAGRVVTVERLLDGLYGDDPPSGATSALQSQVSRLRRSLPEGMLEFHPGGYRIAADPQAVDVHQFERLAKQGARALASGDPAAAAATLTEALGLWRGPVTADEAATARLEELKLATTEDLFDAQLKLGEHTAIIPEIRAAIERHPLRERLRGQLMLALQAAGRQAEALAEFENARRTLVEELGTDPSAELSAIHVAILKGEHRQTSNVPAQLTSFVGRATELSRIAGLLTATRLVTITGPGGAGKTRLAIEIAAQQARETCFIDLAALTHGADIPQAVLTALGVRDAGLFTSSTQDPVNRVVAALEDRHVLLIMDNCEHVIAGAATLTHRLLNACPDLRILATSREALGITGEHLCPLPSLPAKAAIRLFADRAAAVSPDFRLTDDNADAVRQICTALDGMPLAIELAAARLRAMAIDDIAERLHDRFSLLSRGDRTAAPRHRTLRAAVEWSWDLLEPDERLLAARLTVFTGGATLSAAEQVCQVPATAELLAGLVDKSLVENAGGRYRMLDTIRAFCAEHRTDSLEAVHAKYFYDLAEQANPHLRRAEQLEWLSRLDADHGNLLAALRWAVANDTTLALRMFGAFSLYWYLRGLRGQAAPLAVQLLDRIGTHPPEDLDEEYVLCVLQAAWGRLGAPEWQDHLKHAEEFMTSPRGALRRPHSVFLWASATGPPKGEPVRPLLDQDLWAESFTMLGAALLHLFDGEIAEGEEKLRRALAGFRQLGDRFGMVLALDAIAGMADSRGDRQAFVDAVTEAMEVVSQLGSIDDTTSLLCRRAENLARYGELDAARADFDQALTLARRNGTLDHLAWAYSGLGEIARLRGDLAEARRLQELALSKCSTGPYGIREYQARALIALAHLAELDGDLTAARSRYDEAITSAMAGRSLPFVARAAAGLASLALRAGDGWLAALLLGASAAIRGMPLAGDPEIARITAEVKALTGANEFTEAFERGAGMPQEEALALVGARRSALGA</sequence>
<evidence type="ECO:0000256" key="2">
    <source>
        <dbReference type="ARBA" id="ARBA00023125"/>
    </source>
</evidence>
<dbReference type="SUPFAM" id="SSF46894">
    <property type="entry name" value="C-terminal effector domain of the bipartite response regulators"/>
    <property type="match status" value="1"/>
</dbReference>
<accession>A0A1W2APB8</accession>
<keyword evidence="6" id="KW-1185">Reference proteome</keyword>
<evidence type="ECO:0000313" key="5">
    <source>
        <dbReference type="EMBL" id="SMC62556.1"/>
    </source>
</evidence>
<dbReference type="PANTHER" id="PTHR47691">
    <property type="entry name" value="REGULATOR-RELATED"/>
    <property type="match status" value="1"/>
</dbReference>
<dbReference type="SMART" id="SM00028">
    <property type="entry name" value="TPR"/>
    <property type="match status" value="2"/>
</dbReference>
<dbReference type="Pfam" id="PF13424">
    <property type="entry name" value="TPR_12"/>
    <property type="match status" value="1"/>
</dbReference>
<dbReference type="InterPro" id="IPR036388">
    <property type="entry name" value="WH-like_DNA-bd_sf"/>
</dbReference>
<dbReference type="AlphaFoldDB" id="A0A1W2APB8"/>
<dbReference type="Gene3D" id="3.40.50.300">
    <property type="entry name" value="P-loop containing nucleotide triphosphate hydrolases"/>
    <property type="match status" value="1"/>
</dbReference>
<dbReference type="InterPro" id="IPR005158">
    <property type="entry name" value="BTAD"/>
</dbReference>
<dbReference type="SUPFAM" id="SSF52540">
    <property type="entry name" value="P-loop containing nucleoside triphosphate hydrolases"/>
    <property type="match status" value="1"/>
</dbReference>
<dbReference type="EMBL" id="FWXV01000001">
    <property type="protein sequence ID" value="SMC62556.1"/>
    <property type="molecule type" value="Genomic_DNA"/>
</dbReference>
<evidence type="ECO:0000313" key="6">
    <source>
        <dbReference type="Proteomes" id="UP000192674"/>
    </source>
</evidence>
<dbReference type="SMART" id="SM00862">
    <property type="entry name" value="Trans_reg_C"/>
    <property type="match status" value="1"/>
</dbReference>
<gene>
    <name evidence="5" type="ORF">SAMN05661093_01014</name>
</gene>
<dbReference type="InterPro" id="IPR016032">
    <property type="entry name" value="Sig_transdc_resp-reg_C-effctor"/>
</dbReference>
<feature type="domain" description="OmpR/PhoB-type" evidence="4">
    <location>
        <begin position="1"/>
        <end position="90"/>
    </location>
</feature>
<dbReference type="PROSITE" id="PS51755">
    <property type="entry name" value="OMPR_PHOB"/>
    <property type="match status" value="1"/>
</dbReference>
<dbReference type="InterPro" id="IPR049945">
    <property type="entry name" value="AAA_22"/>
</dbReference>
<protein>
    <submittedName>
        <fullName evidence="5">Predicted ATPase</fullName>
    </submittedName>
</protein>
<dbReference type="Gene3D" id="1.25.40.10">
    <property type="entry name" value="Tetratricopeptide repeat domain"/>
    <property type="match status" value="2"/>
</dbReference>
<keyword evidence="2 3" id="KW-0238">DNA-binding</keyword>
<reference evidence="5 6" key="1">
    <citation type="submission" date="2017-04" db="EMBL/GenBank/DDBJ databases">
        <authorList>
            <person name="Afonso C.L."/>
            <person name="Miller P.J."/>
            <person name="Scott M.A."/>
            <person name="Spackman E."/>
            <person name="Goraichik I."/>
            <person name="Dimitrov K.M."/>
            <person name="Suarez D.L."/>
            <person name="Swayne D.E."/>
        </authorList>
    </citation>
    <scope>NUCLEOTIDE SEQUENCE [LARGE SCALE GENOMIC DNA]</scope>
    <source>
        <strain evidence="5 6">DSM 43828</strain>
    </source>
</reference>
<dbReference type="GO" id="GO:0000160">
    <property type="term" value="P:phosphorelay signal transduction system"/>
    <property type="evidence" value="ECO:0007669"/>
    <property type="project" value="InterPro"/>
</dbReference>
<dbReference type="Gene3D" id="1.10.10.10">
    <property type="entry name" value="Winged helix-like DNA-binding domain superfamily/Winged helix DNA-binding domain"/>
    <property type="match status" value="1"/>
</dbReference>